<dbReference type="EMBL" id="JACVVK020000016">
    <property type="protein sequence ID" value="KAK7504335.1"/>
    <property type="molecule type" value="Genomic_DNA"/>
</dbReference>
<proteinExistence type="predicted"/>
<gene>
    <name evidence="2" type="ORF">BaRGS_00004639</name>
</gene>
<name>A0ABD0LXG4_9CAEN</name>
<comment type="caution">
    <text evidence="2">The sequence shown here is derived from an EMBL/GenBank/DDBJ whole genome shotgun (WGS) entry which is preliminary data.</text>
</comment>
<organism evidence="2 3">
    <name type="scientific">Batillaria attramentaria</name>
    <dbReference type="NCBI Taxonomy" id="370345"/>
    <lineage>
        <taxon>Eukaryota</taxon>
        <taxon>Metazoa</taxon>
        <taxon>Spiralia</taxon>
        <taxon>Lophotrochozoa</taxon>
        <taxon>Mollusca</taxon>
        <taxon>Gastropoda</taxon>
        <taxon>Caenogastropoda</taxon>
        <taxon>Sorbeoconcha</taxon>
        <taxon>Cerithioidea</taxon>
        <taxon>Batillariidae</taxon>
        <taxon>Batillaria</taxon>
    </lineage>
</organism>
<evidence type="ECO:0000313" key="3">
    <source>
        <dbReference type="Proteomes" id="UP001519460"/>
    </source>
</evidence>
<protein>
    <submittedName>
        <fullName evidence="2">Uncharacterized protein</fullName>
    </submittedName>
</protein>
<dbReference type="Proteomes" id="UP001519460">
    <property type="component" value="Unassembled WGS sequence"/>
</dbReference>
<evidence type="ECO:0000256" key="1">
    <source>
        <dbReference type="SAM" id="MobiDB-lite"/>
    </source>
</evidence>
<accession>A0ABD0LXG4</accession>
<reference evidence="2 3" key="1">
    <citation type="journal article" date="2023" name="Sci. Data">
        <title>Genome assembly of the Korean intertidal mud-creeper Batillaria attramentaria.</title>
        <authorList>
            <person name="Patra A.K."/>
            <person name="Ho P.T."/>
            <person name="Jun S."/>
            <person name="Lee S.J."/>
            <person name="Kim Y."/>
            <person name="Won Y.J."/>
        </authorList>
    </citation>
    <scope>NUCLEOTIDE SEQUENCE [LARGE SCALE GENOMIC DNA]</scope>
    <source>
        <strain evidence="2">Wonlab-2016</strain>
    </source>
</reference>
<evidence type="ECO:0000313" key="2">
    <source>
        <dbReference type="EMBL" id="KAK7504335.1"/>
    </source>
</evidence>
<keyword evidence="3" id="KW-1185">Reference proteome</keyword>
<feature type="region of interest" description="Disordered" evidence="1">
    <location>
        <begin position="38"/>
        <end position="70"/>
    </location>
</feature>
<dbReference type="AlphaFoldDB" id="A0ABD0LXG4"/>
<sequence>MGESILRQLEYRETLKNSRFKRPSRQRPDGIRRGALISACCQDNPPPSPRSVPLLYSAPSARPPRVPSESTQTLFVGRHLLTVCKMDLDQSRPPVTHILDSGFPPQLTP</sequence>